<evidence type="ECO:0000256" key="3">
    <source>
        <dbReference type="ARBA" id="ARBA00022448"/>
    </source>
</evidence>
<evidence type="ECO:0000259" key="6">
    <source>
        <dbReference type="Pfam" id="PF00005"/>
    </source>
</evidence>
<protein>
    <submittedName>
        <fullName evidence="7">ABC transporter</fullName>
    </submittedName>
</protein>
<comment type="subcellular location">
    <subcellularLocation>
        <location evidence="1">Cell membrane</location>
        <topology evidence="1">Peripheral membrane protein</topology>
    </subcellularLocation>
</comment>
<evidence type="ECO:0000313" key="8">
    <source>
        <dbReference type="Proteomes" id="UP000184447"/>
    </source>
</evidence>
<organism evidence="7 8">
    <name type="scientific">Clostridium grantii DSM 8605</name>
    <dbReference type="NCBI Taxonomy" id="1121316"/>
    <lineage>
        <taxon>Bacteria</taxon>
        <taxon>Bacillati</taxon>
        <taxon>Bacillota</taxon>
        <taxon>Clostridia</taxon>
        <taxon>Eubacteriales</taxon>
        <taxon>Clostridiaceae</taxon>
        <taxon>Clostridium</taxon>
    </lineage>
</organism>
<dbReference type="InterPro" id="IPR027417">
    <property type="entry name" value="P-loop_NTPase"/>
</dbReference>
<dbReference type="GO" id="GO:0005524">
    <property type="term" value="F:ATP binding"/>
    <property type="evidence" value="ECO:0007669"/>
    <property type="project" value="InterPro"/>
</dbReference>
<proteinExistence type="inferred from homology"/>
<evidence type="ECO:0000256" key="1">
    <source>
        <dbReference type="ARBA" id="ARBA00004202"/>
    </source>
</evidence>
<dbReference type="SUPFAM" id="SSF52540">
    <property type="entry name" value="P-loop containing nucleoside triphosphate hydrolases"/>
    <property type="match status" value="1"/>
</dbReference>
<evidence type="ECO:0000256" key="5">
    <source>
        <dbReference type="ARBA" id="ARBA00023136"/>
    </source>
</evidence>
<dbReference type="InterPro" id="IPR050086">
    <property type="entry name" value="MetN_ABC_transporter-like"/>
</dbReference>
<comment type="similarity">
    <text evidence="2">Belongs to the ABC transporter superfamily.</text>
</comment>
<dbReference type="RefSeq" id="WP_084133656.1">
    <property type="nucleotide sequence ID" value="NZ_FQXM01000028.1"/>
</dbReference>
<dbReference type="GO" id="GO:0005886">
    <property type="term" value="C:plasma membrane"/>
    <property type="evidence" value="ECO:0007669"/>
    <property type="project" value="UniProtKB-SubCell"/>
</dbReference>
<keyword evidence="5" id="KW-0472">Membrane</keyword>
<evidence type="ECO:0000256" key="4">
    <source>
        <dbReference type="ARBA" id="ARBA00022475"/>
    </source>
</evidence>
<gene>
    <name evidence="7" type="ORF">SAMN02745207_03592</name>
</gene>
<accession>A0A1M5XFI4</accession>
<reference evidence="7 8" key="1">
    <citation type="submission" date="2016-11" db="EMBL/GenBank/DDBJ databases">
        <authorList>
            <person name="Jaros S."/>
            <person name="Januszkiewicz K."/>
            <person name="Wedrychowicz H."/>
        </authorList>
    </citation>
    <scope>NUCLEOTIDE SEQUENCE [LARGE SCALE GENOMIC DNA]</scope>
    <source>
        <strain evidence="7 8">DSM 8605</strain>
    </source>
</reference>
<dbReference type="PANTHER" id="PTHR43166">
    <property type="entry name" value="AMINO ACID IMPORT ATP-BINDING PROTEIN"/>
    <property type="match status" value="1"/>
</dbReference>
<evidence type="ECO:0000313" key="7">
    <source>
        <dbReference type="EMBL" id="SHH98274.1"/>
    </source>
</evidence>
<name>A0A1M5XFI4_9CLOT</name>
<dbReference type="EMBL" id="FQXM01000028">
    <property type="protein sequence ID" value="SHH98274.1"/>
    <property type="molecule type" value="Genomic_DNA"/>
</dbReference>
<dbReference type="OrthoDB" id="9804199at2"/>
<keyword evidence="8" id="KW-1185">Reference proteome</keyword>
<dbReference type="Proteomes" id="UP000184447">
    <property type="component" value="Unassembled WGS sequence"/>
</dbReference>
<dbReference type="GO" id="GO:0016887">
    <property type="term" value="F:ATP hydrolysis activity"/>
    <property type="evidence" value="ECO:0007669"/>
    <property type="project" value="InterPro"/>
</dbReference>
<dbReference type="PANTHER" id="PTHR43166:SF9">
    <property type="entry name" value="GLUTAMATE_ASPARTATE IMPORT ATP-BINDING PROTEIN GLTL"/>
    <property type="match status" value="1"/>
</dbReference>
<feature type="domain" description="ABC transporter" evidence="6">
    <location>
        <begin position="7"/>
        <end position="58"/>
    </location>
</feature>
<sequence>MLKKHVEKTCDEVLAKFHLTDIANQNPNKVSGGQAQRASIARAFVTKPELIFLDEPTAALDPILTKEVLESVQILKNNGTEFVFVTHEMEFLKKFADYFIFMDKGEIIEFGSMDCLNNPESEKLKKFMNR</sequence>
<keyword evidence="4" id="KW-1003">Cell membrane</keyword>
<dbReference type="Pfam" id="PF00005">
    <property type="entry name" value="ABC_tran"/>
    <property type="match status" value="1"/>
</dbReference>
<dbReference type="InterPro" id="IPR003439">
    <property type="entry name" value="ABC_transporter-like_ATP-bd"/>
</dbReference>
<dbReference type="STRING" id="1121316.SAMN02745207_03592"/>
<keyword evidence="3" id="KW-0813">Transport</keyword>
<evidence type="ECO:0000256" key="2">
    <source>
        <dbReference type="ARBA" id="ARBA00005417"/>
    </source>
</evidence>
<dbReference type="Gene3D" id="3.40.50.300">
    <property type="entry name" value="P-loop containing nucleotide triphosphate hydrolases"/>
    <property type="match status" value="1"/>
</dbReference>
<dbReference type="AlphaFoldDB" id="A0A1M5XFI4"/>